<dbReference type="EMBL" id="LR798243">
    <property type="protein sequence ID" value="CAB5214717.1"/>
    <property type="molecule type" value="Genomic_DNA"/>
</dbReference>
<dbReference type="PROSITE" id="PS00893">
    <property type="entry name" value="NUDIX_BOX"/>
    <property type="match status" value="1"/>
</dbReference>
<evidence type="ECO:0000313" key="3">
    <source>
        <dbReference type="EMBL" id="CAB5214717.1"/>
    </source>
</evidence>
<name>A0A6J7WK29_9CAUD</name>
<dbReference type="PRINTS" id="PR00502">
    <property type="entry name" value="NUDIXFAMILY"/>
</dbReference>
<accession>A0A6J7WK29</accession>
<dbReference type="Pfam" id="PF00293">
    <property type="entry name" value="NUDIX"/>
    <property type="match status" value="1"/>
</dbReference>
<feature type="domain" description="Nudix hydrolase" evidence="2">
    <location>
        <begin position="64"/>
        <end position="203"/>
    </location>
</feature>
<dbReference type="InterPro" id="IPR000086">
    <property type="entry name" value="NUDIX_hydrolase_dom"/>
</dbReference>
<dbReference type="InterPro" id="IPR015797">
    <property type="entry name" value="NUDIX_hydrolase-like_dom_sf"/>
</dbReference>
<protein>
    <submittedName>
        <fullName evidence="3">COG1051 ADP-ribose pyrophosphatase</fullName>
    </submittedName>
</protein>
<dbReference type="SUPFAM" id="SSF55811">
    <property type="entry name" value="Nudix"/>
    <property type="match status" value="1"/>
</dbReference>
<gene>
    <name evidence="3" type="ORF">UFOVP190_228</name>
</gene>
<sequence length="203" mass="22390">MSSDLLRRYVNLILEASATVVGPFKLISVQDGIATVAGHEPIQLGPSVKDTLKPGYNYAFELAGDQAHRVILLVVDIVVHTDTEVLLIKRKNNPYAGHWALPGGFIDPGETPMQAALRELVEETGVELNSAPTLVGEFREPYRDPRMEHTWSWAYKLHIKDRAETVAGDDASAASWIPINQLGQLQMAFDHATILKRALNGIQ</sequence>
<dbReference type="PANTHER" id="PTHR43736">
    <property type="entry name" value="ADP-RIBOSE PYROPHOSPHATASE"/>
    <property type="match status" value="1"/>
</dbReference>
<proteinExistence type="predicted"/>
<evidence type="ECO:0000259" key="2">
    <source>
        <dbReference type="PROSITE" id="PS51462"/>
    </source>
</evidence>
<dbReference type="InterPro" id="IPR020084">
    <property type="entry name" value="NUDIX_hydrolase_CS"/>
</dbReference>
<dbReference type="GO" id="GO:0016787">
    <property type="term" value="F:hydrolase activity"/>
    <property type="evidence" value="ECO:0007669"/>
    <property type="project" value="UniProtKB-KW"/>
</dbReference>
<reference evidence="3" key="1">
    <citation type="submission" date="2020-05" db="EMBL/GenBank/DDBJ databases">
        <authorList>
            <person name="Chiriac C."/>
            <person name="Salcher M."/>
            <person name="Ghai R."/>
            <person name="Kavagutti S V."/>
        </authorList>
    </citation>
    <scope>NUCLEOTIDE SEQUENCE</scope>
</reference>
<dbReference type="PANTHER" id="PTHR43736:SF1">
    <property type="entry name" value="DIHYDRONEOPTERIN TRIPHOSPHATE DIPHOSPHATASE"/>
    <property type="match status" value="1"/>
</dbReference>
<keyword evidence="1" id="KW-0378">Hydrolase</keyword>
<evidence type="ECO:0000256" key="1">
    <source>
        <dbReference type="ARBA" id="ARBA00022801"/>
    </source>
</evidence>
<dbReference type="Gene3D" id="3.90.79.10">
    <property type="entry name" value="Nucleoside Triphosphate Pyrophosphohydrolase"/>
    <property type="match status" value="1"/>
</dbReference>
<dbReference type="PROSITE" id="PS51462">
    <property type="entry name" value="NUDIX"/>
    <property type="match status" value="1"/>
</dbReference>
<organism evidence="3">
    <name type="scientific">uncultured Caudovirales phage</name>
    <dbReference type="NCBI Taxonomy" id="2100421"/>
    <lineage>
        <taxon>Viruses</taxon>
        <taxon>Duplodnaviria</taxon>
        <taxon>Heunggongvirae</taxon>
        <taxon>Uroviricota</taxon>
        <taxon>Caudoviricetes</taxon>
        <taxon>Peduoviridae</taxon>
        <taxon>Maltschvirus</taxon>
        <taxon>Maltschvirus maltsch</taxon>
    </lineage>
</organism>
<dbReference type="InterPro" id="IPR020476">
    <property type="entry name" value="Nudix_hydrolase"/>
</dbReference>
<dbReference type="CDD" id="cd18873">
    <property type="entry name" value="NUDIX_NadM_like"/>
    <property type="match status" value="1"/>
</dbReference>